<evidence type="ECO:0000313" key="2">
    <source>
        <dbReference type="Proteomes" id="UP000236520"/>
    </source>
</evidence>
<reference evidence="1 2" key="1">
    <citation type="submission" date="2015-09" db="EMBL/GenBank/DDBJ databases">
        <title>Genome sequence, genome mining and natural product profiling of a biocontrol bacterium Streptomyces malaysiensis F913.</title>
        <authorList>
            <person name="Xu Y."/>
            <person name="Wei J."/>
            <person name="Xie J."/>
            <person name="Li T."/>
            <person name="Zhou Z."/>
        </authorList>
    </citation>
    <scope>NUCLEOTIDE SEQUENCE [LARGE SCALE GENOMIC DNA]</scope>
    <source>
        <strain evidence="1 2">F913</strain>
    </source>
</reference>
<sequence>MANEEEFYLGMCWRLDDRGVEPRPAERAAAIEFARGRLDELNKVTRAYGRPFHPAASLPEAIEAMPDGWFSSWHPAT</sequence>
<name>A0A2J7Z1H5_STRMQ</name>
<comment type="caution">
    <text evidence="1">The sequence shown here is derived from an EMBL/GenBank/DDBJ whole genome shotgun (WGS) entry which is preliminary data.</text>
</comment>
<dbReference type="EMBL" id="LJIW01000001">
    <property type="protein sequence ID" value="PNG94125.1"/>
    <property type="molecule type" value="Genomic_DNA"/>
</dbReference>
<keyword evidence="2" id="KW-1185">Reference proteome</keyword>
<proteinExistence type="predicted"/>
<evidence type="ECO:0000313" key="1">
    <source>
        <dbReference type="EMBL" id="PNG94125.1"/>
    </source>
</evidence>
<dbReference type="AlphaFoldDB" id="A0A2J7Z1H5"/>
<dbReference type="RefSeq" id="WP_102933023.1">
    <property type="nucleotide sequence ID" value="NZ_LJIW01000001.1"/>
</dbReference>
<organism evidence="1 2">
    <name type="scientific">Streptomyces malaysiensis</name>
    <dbReference type="NCBI Taxonomy" id="92644"/>
    <lineage>
        <taxon>Bacteria</taxon>
        <taxon>Bacillati</taxon>
        <taxon>Actinomycetota</taxon>
        <taxon>Actinomycetes</taxon>
        <taxon>Kitasatosporales</taxon>
        <taxon>Streptomycetaceae</taxon>
        <taxon>Streptomyces</taxon>
        <taxon>Streptomyces violaceusniger group</taxon>
    </lineage>
</organism>
<protein>
    <submittedName>
        <fullName evidence="1">Uncharacterized protein</fullName>
    </submittedName>
</protein>
<accession>A0A2J7Z1H5</accession>
<dbReference type="Proteomes" id="UP000236520">
    <property type="component" value="Unassembled WGS sequence"/>
</dbReference>
<gene>
    <name evidence="1" type="ORF">SMF913_10150</name>
</gene>